<accession>A0ABU8PIE9</accession>
<reference evidence="1 2" key="1">
    <citation type="submission" date="2023-12" db="EMBL/GenBank/DDBJ databases">
        <title>Gut-associated functions are favored during microbiome assembly across C. elegans life.</title>
        <authorList>
            <person name="Zimmermann J."/>
        </authorList>
    </citation>
    <scope>NUCLEOTIDE SEQUENCE [LARGE SCALE GENOMIC DNA]</scope>
    <source>
        <strain evidence="1 2">MYb71</strain>
    </source>
</reference>
<sequence>MAQEFLGCGMREILVKIISLLDVSETKPYEAEGWQRAKLQSPFRKMSDGTRSDGFHIILKRWNDAAKKWEMKEVPETEDEFMGRQW</sequence>
<keyword evidence="2" id="KW-1185">Reference proteome</keyword>
<dbReference type="EMBL" id="JBBGZH010000002">
    <property type="protein sequence ID" value="MEJ5021856.1"/>
    <property type="molecule type" value="Genomic_DNA"/>
</dbReference>
<proteinExistence type="predicted"/>
<protein>
    <submittedName>
        <fullName evidence="1">Uncharacterized protein</fullName>
    </submittedName>
</protein>
<organism evidence="1 2">
    <name type="scientific">Ochrobactrum vermis</name>
    <dbReference type="NCBI Taxonomy" id="1827297"/>
    <lineage>
        <taxon>Bacteria</taxon>
        <taxon>Pseudomonadati</taxon>
        <taxon>Pseudomonadota</taxon>
        <taxon>Alphaproteobacteria</taxon>
        <taxon>Hyphomicrobiales</taxon>
        <taxon>Brucellaceae</taxon>
        <taxon>Brucella/Ochrobactrum group</taxon>
        <taxon>Ochrobactrum</taxon>
    </lineage>
</organism>
<evidence type="ECO:0000313" key="1">
    <source>
        <dbReference type="EMBL" id="MEJ5021856.1"/>
    </source>
</evidence>
<dbReference type="RefSeq" id="WP_105544242.1">
    <property type="nucleotide sequence ID" value="NZ_JBBGZH010000002.1"/>
</dbReference>
<gene>
    <name evidence="1" type="ORF">WH297_19265</name>
</gene>
<dbReference type="Proteomes" id="UP001375812">
    <property type="component" value="Unassembled WGS sequence"/>
</dbReference>
<name>A0ABU8PIE9_9HYPH</name>
<comment type="caution">
    <text evidence="1">The sequence shown here is derived from an EMBL/GenBank/DDBJ whole genome shotgun (WGS) entry which is preliminary data.</text>
</comment>
<evidence type="ECO:0000313" key="2">
    <source>
        <dbReference type="Proteomes" id="UP001375812"/>
    </source>
</evidence>